<dbReference type="Proteomes" id="UP000540919">
    <property type="component" value="Unassembled WGS sequence"/>
</dbReference>
<proteinExistence type="predicted"/>
<sequence>MDIENIKKKISDMSDTIIENKEYLTELDRQIGDADHGYNMAKGFTAVKIILEDDFESVKELINKIAMTLISNVGGASGPLYGSFFMKFAQGLDDSDNINKKQFADAFSKGLDGVIMRGKAQINDKTMVDVLEPVSKALCEDKPYSEIVKLAKEKMEDTKEMKARKGRASYLGDRSIGHIDPGACSSYLMIETLMGDLDG</sequence>
<dbReference type="PROSITE" id="PS51480">
    <property type="entry name" value="DHAL"/>
    <property type="match status" value="1"/>
</dbReference>
<feature type="domain" description="DhaL" evidence="3">
    <location>
        <begin position="4"/>
        <end position="195"/>
    </location>
</feature>
<dbReference type="InterPro" id="IPR004007">
    <property type="entry name" value="DhaL_dom"/>
</dbReference>
<dbReference type="InterPro" id="IPR012737">
    <property type="entry name" value="DhaK_L_YcgS"/>
</dbReference>
<dbReference type="EMBL" id="JABVBA010000001">
    <property type="protein sequence ID" value="NVF10701.1"/>
    <property type="molecule type" value="Genomic_DNA"/>
</dbReference>
<keyword evidence="1" id="KW-0808">Transferase</keyword>
<reference evidence="4 5" key="1">
    <citation type="submission" date="2020-06" db="EMBL/GenBank/DDBJ databases">
        <title>Anaerococcus sp. nov., isolated form swine feces.</title>
        <authorList>
            <person name="Yu S."/>
        </authorList>
    </citation>
    <scope>NUCLEOTIDE SEQUENCE [LARGE SCALE GENOMIC DNA]</scope>
    <source>
        <strain evidence="4 5">AGMB00486</strain>
    </source>
</reference>
<dbReference type="SMART" id="SM01120">
    <property type="entry name" value="Dak2"/>
    <property type="match status" value="1"/>
</dbReference>
<gene>
    <name evidence="4" type="primary">dhaL</name>
    <name evidence="4" type="ORF">HV819_01545</name>
</gene>
<dbReference type="GO" id="GO:0016301">
    <property type="term" value="F:kinase activity"/>
    <property type="evidence" value="ECO:0007669"/>
    <property type="project" value="UniProtKB-KW"/>
</dbReference>
<dbReference type="RefSeq" id="WP_176269349.1">
    <property type="nucleotide sequence ID" value="NZ_JABVBA010000001.1"/>
</dbReference>
<comment type="caution">
    <text evidence="4">The sequence shown here is derived from an EMBL/GenBank/DDBJ whole genome shotgun (WGS) entry which is preliminary data.</text>
</comment>
<dbReference type="SUPFAM" id="SSF101473">
    <property type="entry name" value="DhaL-like"/>
    <property type="match status" value="1"/>
</dbReference>
<keyword evidence="5" id="KW-1185">Reference proteome</keyword>
<dbReference type="NCBIfam" id="TIGR02365">
    <property type="entry name" value="dha_L_ycgS"/>
    <property type="match status" value="1"/>
</dbReference>
<dbReference type="InterPro" id="IPR050861">
    <property type="entry name" value="Dihydroxyacetone_Kinase"/>
</dbReference>
<evidence type="ECO:0000256" key="1">
    <source>
        <dbReference type="ARBA" id="ARBA00022679"/>
    </source>
</evidence>
<organism evidence="4 5">
    <name type="scientific">Anaerococcus faecalis</name>
    <dbReference type="NCBI Taxonomy" id="2742993"/>
    <lineage>
        <taxon>Bacteria</taxon>
        <taxon>Bacillati</taxon>
        <taxon>Bacillota</taxon>
        <taxon>Tissierellia</taxon>
        <taxon>Tissierellales</taxon>
        <taxon>Peptoniphilaceae</taxon>
        <taxon>Anaerococcus</taxon>
    </lineage>
</organism>
<evidence type="ECO:0000313" key="5">
    <source>
        <dbReference type="Proteomes" id="UP000540919"/>
    </source>
</evidence>
<dbReference type="PANTHER" id="PTHR28629">
    <property type="entry name" value="TRIOKINASE/FMN CYCLASE"/>
    <property type="match status" value="1"/>
</dbReference>
<name>A0ABX2N7M9_9FIRM</name>
<protein>
    <submittedName>
        <fullName evidence="4">Dihydroxyacetone kinase subunit L</fullName>
    </submittedName>
</protein>
<evidence type="ECO:0000313" key="4">
    <source>
        <dbReference type="EMBL" id="NVF10701.1"/>
    </source>
</evidence>
<evidence type="ECO:0000256" key="2">
    <source>
        <dbReference type="ARBA" id="ARBA00022777"/>
    </source>
</evidence>
<accession>A0ABX2N7M9</accession>
<dbReference type="PANTHER" id="PTHR28629:SF4">
    <property type="entry name" value="TRIOKINASE_FMN CYCLASE"/>
    <property type="match status" value="1"/>
</dbReference>
<dbReference type="Pfam" id="PF02734">
    <property type="entry name" value="Dak2"/>
    <property type="match status" value="1"/>
</dbReference>
<keyword evidence="2 4" id="KW-0418">Kinase</keyword>
<dbReference type="Gene3D" id="1.25.40.340">
    <property type="match status" value="1"/>
</dbReference>
<evidence type="ECO:0000259" key="3">
    <source>
        <dbReference type="PROSITE" id="PS51480"/>
    </source>
</evidence>
<dbReference type="InterPro" id="IPR036117">
    <property type="entry name" value="DhaL_dom_sf"/>
</dbReference>